<organism evidence="2 3">
    <name type="scientific">Fibrisoma montanum</name>
    <dbReference type="NCBI Taxonomy" id="2305895"/>
    <lineage>
        <taxon>Bacteria</taxon>
        <taxon>Pseudomonadati</taxon>
        <taxon>Bacteroidota</taxon>
        <taxon>Cytophagia</taxon>
        <taxon>Cytophagales</taxon>
        <taxon>Spirosomataceae</taxon>
        <taxon>Fibrisoma</taxon>
    </lineage>
</organism>
<proteinExistence type="predicted"/>
<evidence type="ECO:0000313" key="3">
    <source>
        <dbReference type="Proteomes" id="UP000283523"/>
    </source>
</evidence>
<dbReference type="Pfam" id="PF12680">
    <property type="entry name" value="SnoaL_2"/>
    <property type="match status" value="1"/>
</dbReference>
<feature type="domain" description="SnoaL-like" evidence="1">
    <location>
        <begin position="11"/>
        <end position="122"/>
    </location>
</feature>
<gene>
    <name evidence="2" type="ORF">DYU11_05615</name>
</gene>
<dbReference type="AlphaFoldDB" id="A0A418MK39"/>
<dbReference type="SUPFAM" id="SSF54427">
    <property type="entry name" value="NTF2-like"/>
    <property type="match status" value="1"/>
</dbReference>
<dbReference type="InterPro" id="IPR037401">
    <property type="entry name" value="SnoaL-like"/>
</dbReference>
<dbReference type="Proteomes" id="UP000283523">
    <property type="component" value="Unassembled WGS sequence"/>
</dbReference>
<evidence type="ECO:0000313" key="2">
    <source>
        <dbReference type="EMBL" id="RIV27774.1"/>
    </source>
</evidence>
<dbReference type="Gene3D" id="3.10.450.50">
    <property type="match status" value="1"/>
</dbReference>
<reference evidence="2 3" key="1">
    <citation type="submission" date="2018-08" db="EMBL/GenBank/DDBJ databases">
        <title>Fibrisoma montanum sp. nov., isolated from Danxia mountain soil.</title>
        <authorList>
            <person name="Huang Y."/>
        </authorList>
    </citation>
    <scope>NUCLEOTIDE SEQUENCE [LARGE SCALE GENOMIC DNA]</scope>
    <source>
        <strain evidence="2 3">HYT19</strain>
    </source>
</reference>
<comment type="caution">
    <text evidence="2">The sequence shown here is derived from an EMBL/GenBank/DDBJ whole genome shotgun (WGS) entry which is preliminary data.</text>
</comment>
<dbReference type="OrthoDB" id="3475938at2"/>
<sequence>MEHDIKAIAHKFIHTLQNRTSTDELIPFYHPDIEQIEFPNAITRTTAIRNLDDLKAASERGQQVMQKEEYKVTRSYVFDNTVIIEAIWTGTLAIPLGSIPIGGQMQANFAQFYDFKDGLIIRQRNYDCFQPF</sequence>
<accession>A0A418MK39</accession>
<dbReference type="InterPro" id="IPR032710">
    <property type="entry name" value="NTF2-like_dom_sf"/>
</dbReference>
<dbReference type="EMBL" id="QXED01000001">
    <property type="protein sequence ID" value="RIV27774.1"/>
    <property type="molecule type" value="Genomic_DNA"/>
</dbReference>
<keyword evidence="3" id="KW-1185">Reference proteome</keyword>
<dbReference type="RefSeq" id="WP_119666612.1">
    <property type="nucleotide sequence ID" value="NZ_QXED01000001.1"/>
</dbReference>
<evidence type="ECO:0000259" key="1">
    <source>
        <dbReference type="Pfam" id="PF12680"/>
    </source>
</evidence>
<protein>
    <submittedName>
        <fullName evidence="2">Nuclear transport factor 2 family protein</fullName>
    </submittedName>
</protein>
<name>A0A418MK39_9BACT</name>